<keyword evidence="2" id="KW-1185">Reference proteome</keyword>
<proteinExistence type="predicted"/>
<dbReference type="OrthoDB" id="1451486at2"/>
<sequence>MIRLHLNPSILKSLSFNKNNKTLDIEFKEGLNMGDFLDIPIAILENYVKSMKHISPLNTDEKYPANLKIVHSNFKAS</sequence>
<dbReference type="EMBL" id="SLUP01000002">
    <property type="protein sequence ID" value="TCL67782.1"/>
    <property type="molecule type" value="Genomic_DNA"/>
</dbReference>
<evidence type="ECO:0000313" key="2">
    <source>
        <dbReference type="Proteomes" id="UP000295455"/>
    </source>
</evidence>
<dbReference type="Proteomes" id="UP000295455">
    <property type="component" value="Unassembled WGS sequence"/>
</dbReference>
<gene>
    <name evidence="1" type="ORF">EV196_102343</name>
</gene>
<dbReference type="RefSeq" id="WP_132215712.1">
    <property type="nucleotide sequence ID" value="NZ_OX156936.1"/>
</dbReference>
<accession>A0A4R1RPH4</accession>
<comment type="caution">
    <text evidence="1">The sequence shown here is derived from an EMBL/GenBank/DDBJ whole genome shotgun (WGS) entry which is preliminary data.</text>
</comment>
<organism evidence="1 2">
    <name type="scientific">Mariniflexile fucanivorans</name>
    <dbReference type="NCBI Taxonomy" id="264023"/>
    <lineage>
        <taxon>Bacteria</taxon>
        <taxon>Pseudomonadati</taxon>
        <taxon>Bacteroidota</taxon>
        <taxon>Flavobacteriia</taxon>
        <taxon>Flavobacteriales</taxon>
        <taxon>Flavobacteriaceae</taxon>
        <taxon>Mariniflexile</taxon>
    </lineage>
</organism>
<dbReference type="AlphaFoldDB" id="A0A4R1RPH4"/>
<evidence type="ECO:0000313" key="1">
    <source>
        <dbReference type="EMBL" id="TCL67782.1"/>
    </source>
</evidence>
<name>A0A4R1RPH4_9FLAO</name>
<reference evidence="1 2" key="1">
    <citation type="submission" date="2019-03" db="EMBL/GenBank/DDBJ databases">
        <title>Genomic Encyclopedia of Type Strains, Phase IV (KMG-IV): sequencing the most valuable type-strain genomes for metagenomic binning, comparative biology and taxonomic classification.</title>
        <authorList>
            <person name="Goeker M."/>
        </authorList>
    </citation>
    <scope>NUCLEOTIDE SEQUENCE [LARGE SCALE GENOMIC DNA]</scope>
    <source>
        <strain evidence="1 2">DSM 18792</strain>
    </source>
</reference>
<protein>
    <submittedName>
        <fullName evidence="1">Uncharacterized protein</fullName>
    </submittedName>
</protein>